<proteinExistence type="predicted"/>
<evidence type="ECO:0000256" key="1">
    <source>
        <dbReference type="ARBA" id="ARBA00001541"/>
    </source>
</evidence>
<evidence type="ECO:0000256" key="4">
    <source>
        <dbReference type="ARBA" id="ARBA00022691"/>
    </source>
</evidence>
<keyword evidence="2 5" id="KW-0489">Methyltransferase</keyword>
<dbReference type="PROSITE" id="PS50123">
    <property type="entry name" value="CHER"/>
    <property type="match status" value="1"/>
</dbReference>
<dbReference type="PANTHER" id="PTHR24422:SF21">
    <property type="entry name" value="CHEMOTAXIS PROTEIN METHYLTRANSFERASE 1"/>
    <property type="match status" value="1"/>
</dbReference>
<dbReference type="InterPro" id="IPR050903">
    <property type="entry name" value="Bact_Chemotaxis_MeTrfase"/>
</dbReference>
<dbReference type="RefSeq" id="WP_344795161.1">
    <property type="nucleotide sequence ID" value="NZ_BAABBN010000004.1"/>
</dbReference>
<dbReference type="InterPro" id="IPR000780">
    <property type="entry name" value="CheR_MeTrfase"/>
</dbReference>
<dbReference type="Proteomes" id="UP001501565">
    <property type="component" value="Unassembled WGS sequence"/>
</dbReference>
<evidence type="ECO:0000256" key="5">
    <source>
        <dbReference type="PIRNR" id="PIRNR000410"/>
    </source>
</evidence>
<dbReference type="EMBL" id="BAABBN010000004">
    <property type="protein sequence ID" value="GAA3913423.1"/>
    <property type="molecule type" value="Genomic_DNA"/>
</dbReference>
<protein>
    <recommendedName>
        <fullName evidence="5">Chemotaxis protein methyltransferase</fullName>
        <ecNumber evidence="5">2.1.1.80</ecNumber>
    </recommendedName>
</protein>
<dbReference type="Gene3D" id="3.40.50.150">
    <property type="entry name" value="Vaccinia Virus protein VP39"/>
    <property type="match status" value="1"/>
</dbReference>
<gene>
    <name evidence="7" type="primary">cheR_1</name>
    <name evidence="7" type="ORF">GCM10022277_05070</name>
</gene>
<keyword evidence="8" id="KW-1185">Reference proteome</keyword>
<dbReference type="PIRSF" id="PIRSF000410">
    <property type="entry name" value="CheR"/>
    <property type="match status" value="1"/>
</dbReference>
<feature type="domain" description="CheR-type methyltransferase" evidence="6">
    <location>
        <begin position="2"/>
        <end position="278"/>
    </location>
</feature>
<comment type="caution">
    <text evidence="7">The sequence shown here is derived from an EMBL/GenBank/DDBJ whole genome shotgun (WGS) entry which is preliminary data.</text>
</comment>
<dbReference type="EC" id="2.1.1.80" evidence="5"/>
<keyword evidence="3 5" id="KW-0808">Transferase</keyword>
<dbReference type="SUPFAM" id="SSF53335">
    <property type="entry name" value="S-adenosyl-L-methionine-dependent methyltransferases"/>
    <property type="match status" value="1"/>
</dbReference>
<reference evidence="8" key="1">
    <citation type="journal article" date="2019" name="Int. J. Syst. Evol. Microbiol.">
        <title>The Global Catalogue of Microorganisms (GCM) 10K type strain sequencing project: providing services to taxonomists for standard genome sequencing and annotation.</title>
        <authorList>
            <consortium name="The Broad Institute Genomics Platform"/>
            <consortium name="The Broad Institute Genome Sequencing Center for Infectious Disease"/>
            <person name="Wu L."/>
            <person name="Ma J."/>
        </authorList>
    </citation>
    <scope>NUCLEOTIDE SEQUENCE [LARGE SCALE GENOMIC DNA]</scope>
    <source>
        <strain evidence="8">JCM 17551</strain>
    </source>
</reference>
<comment type="function">
    <text evidence="5">Methylation of the membrane-bound methyl-accepting chemotaxis proteins (MCP) to form gamma-glutamyl methyl ester residues in MCP.</text>
</comment>
<dbReference type="SMART" id="SM00138">
    <property type="entry name" value="MeTrc"/>
    <property type="match status" value="1"/>
</dbReference>
<dbReference type="InterPro" id="IPR036804">
    <property type="entry name" value="CheR_N_sf"/>
</dbReference>
<evidence type="ECO:0000313" key="8">
    <source>
        <dbReference type="Proteomes" id="UP001501565"/>
    </source>
</evidence>
<evidence type="ECO:0000313" key="7">
    <source>
        <dbReference type="EMBL" id="GAA3913423.1"/>
    </source>
</evidence>
<dbReference type="InterPro" id="IPR022641">
    <property type="entry name" value="CheR_N"/>
</dbReference>
<dbReference type="Pfam" id="PF01739">
    <property type="entry name" value="CheR"/>
    <property type="match status" value="1"/>
</dbReference>
<keyword evidence="4 5" id="KW-0949">S-adenosyl-L-methionine</keyword>
<evidence type="ECO:0000256" key="2">
    <source>
        <dbReference type="ARBA" id="ARBA00022603"/>
    </source>
</evidence>
<evidence type="ECO:0000256" key="3">
    <source>
        <dbReference type="ARBA" id="ARBA00022679"/>
    </source>
</evidence>
<dbReference type="InterPro" id="IPR029063">
    <property type="entry name" value="SAM-dependent_MTases_sf"/>
</dbReference>
<organism evidence="7 8">
    <name type="scientific">Litoribacillus peritrichatus</name>
    <dbReference type="NCBI Taxonomy" id="718191"/>
    <lineage>
        <taxon>Bacteria</taxon>
        <taxon>Pseudomonadati</taxon>
        <taxon>Pseudomonadota</taxon>
        <taxon>Gammaproteobacteria</taxon>
        <taxon>Oceanospirillales</taxon>
        <taxon>Oceanospirillaceae</taxon>
        <taxon>Litoribacillus</taxon>
    </lineage>
</organism>
<dbReference type="InterPro" id="IPR022642">
    <property type="entry name" value="CheR_C"/>
</dbReference>
<dbReference type="Pfam" id="PF03705">
    <property type="entry name" value="CheR_N"/>
    <property type="match status" value="1"/>
</dbReference>
<dbReference type="PANTHER" id="PTHR24422">
    <property type="entry name" value="CHEMOTAXIS PROTEIN METHYLTRANSFERASE"/>
    <property type="match status" value="1"/>
</dbReference>
<name>A0ABP7M3K8_9GAMM</name>
<accession>A0ABP7M3K8</accession>
<dbReference type="InterPro" id="IPR026024">
    <property type="entry name" value="Chemotaxis_MeTrfase_CheR"/>
</dbReference>
<dbReference type="PRINTS" id="PR00996">
    <property type="entry name" value="CHERMTFRASE"/>
</dbReference>
<dbReference type="CDD" id="cd02440">
    <property type="entry name" value="AdoMet_MTases"/>
    <property type="match status" value="1"/>
</dbReference>
<sequence length="278" mass="31906">MSISGSIRFEKNDFDQFRAFLEGESGIVLGDNKQYLVASRLRKIMQEADLHDLKDLLSKIRMNTRLKESVIDAMTTNETLWFRDKHPYRILKEILFPELVAQRKTSVKIWSAACSSGQEPYSMSMMVEEYNRANPSKRLSQVQILATDLSSEILAMAKKGSYEKLALARGLDADLQRRYFTENTDGSWSVNRDIKSRVDFRSLNLLQSYASFGKFDIIFCRNVLIYFSAEQKKDILTRLSRCLNPGGYLVIGATESLTGLNDIYEMIQCRPGLIYKVK</sequence>
<comment type="catalytic activity">
    <reaction evidence="1 5">
        <text>L-glutamyl-[protein] + S-adenosyl-L-methionine = [protein]-L-glutamate 5-O-methyl ester + S-adenosyl-L-homocysteine</text>
        <dbReference type="Rhea" id="RHEA:24452"/>
        <dbReference type="Rhea" id="RHEA-COMP:10208"/>
        <dbReference type="Rhea" id="RHEA-COMP:10311"/>
        <dbReference type="ChEBI" id="CHEBI:29973"/>
        <dbReference type="ChEBI" id="CHEBI:57856"/>
        <dbReference type="ChEBI" id="CHEBI:59789"/>
        <dbReference type="ChEBI" id="CHEBI:82795"/>
        <dbReference type="EC" id="2.1.1.80"/>
    </reaction>
</comment>
<dbReference type="SUPFAM" id="SSF47757">
    <property type="entry name" value="Chemotaxis receptor methyltransferase CheR, N-terminal domain"/>
    <property type="match status" value="1"/>
</dbReference>
<evidence type="ECO:0000259" key="6">
    <source>
        <dbReference type="PROSITE" id="PS50123"/>
    </source>
</evidence>
<dbReference type="Gene3D" id="1.10.155.10">
    <property type="entry name" value="Chemotaxis receptor methyltransferase CheR, N-terminal domain"/>
    <property type="match status" value="1"/>
</dbReference>